<protein>
    <submittedName>
        <fullName evidence="1">Uncharacterized protein</fullName>
    </submittedName>
</protein>
<organism evidence="1 2">
    <name type="scientific">Fusobacterium pseudoperiodonticum</name>
    <dbReference type="NCBI Taxonomy" id="2663009"/>
    <lineage>
        <taxon>Bacteria</taxon>
        <taxon>Fusobacteriati</taxon>
        <taxon>Fusobacteriota</taxon>
        <taxon>Fusobacteriia</taxon>
        <taxon>Fusobacteriales</taxon>
        <taxon>Fusobacteriaceae</taxon>
        <taxon>Fusobacterium</taxon>
    </lineage>
</organism>
<evidence type="ECO:0000313" key="1">
    <source>
        <dbReference type="EMBL" id="ATV71322.1"/>
    </source>
</evidence>
<dbReference type="AlphaFoldDB" id="A0A2D3PUE9"/>
<name>A0A2D3PUE9_9FUSO</name>
<evidence type="ECO:0000313" key="2">
    <source>
        <dbReference type="Proteomes" id="UP000230781"/>
    </source>
</evidence>
<dbReference type="RefSeq" id="WP_100027164.1">
    <property type="nucleotide sequence ID" value="NZ_CP024704.1"/>
</dbReference>
<dbReference type="Proteomes" id="UP000230781">
    <property type="component" value="Chromosome"/>
</dbReference>
<gene>
    <name evidence="1" type="ORF">CTM98_12065</name>
</gene>
<sequence>MVKIEVMEATEGKIGSIKELSTDEGISKLKNKTVEELHEIAEKEGLNPSEREGIDGTGIGEKFKIPNYDGKGKKIIGIRSDSGGTHNMDYIRIDTNQGSTKVIFGDPNKYKYNMTNKEKGRIIFINENKNKKR</sequence>
<accession>A0A2D3PUE9</accession>
<dbReference type="EMBL" id="CP024704">
    <property type="protein sequence ID" value="ATV71322.1"/>
    <property type="molecule type" value="Genomic_DNA"/>
</dbReference>
<reference evidence="1 2" key="1">
    <citation type="submission" date="2017-11" db="EMBL/GenBank/DDBJ databases">
        <title>Genome sequencing of Fusobacterium periodonticum KCOM 2555.</title>
        <authorList>
            <person name="Kook J.-K."/>
            <person name="Park S.-N."/>
            <person name="Lim Y.K."/>
        </authorList>
    </citation>
    <scope>NUCLEOTIDE SEQUENCE [LARGE SCALE GENOMIC DNA]</scope>
    <source>
        <strain evidence="1 2">KCOM 2555</strain>
    </source>
</reference>
<proteinExistence type="predicted"/>